<feature type="domain" description="Peptidase M16 C-terminal" evidence="3">
    <location>
        <begin position="191"/>
        <end position="366"/>
    </location>
</feature>
<dbReference type="Proteomes" id="UP001139721">
    <property type="component" value="Unassembled WGS sequence"/>
</dbReference>
<dbReference type="InterPro" id="IPR007863">
    <property type="entry name" value="Peptidase_M16_C"/>
</dbReference>
<dbReference type="PANTHER" id="PTHR11851:SF224">
    <property type="entry name" value="PROCESSING PROTEASE"/>
    <property type="match status" value="1"/>
</dbReference>
<dbReference type="InterPro" id="IPR011765">
    <property type="entry name" value="Pept_M16_N"/>
</dbReference>
<dbReference type="Gene3D" id="3.30.830.10">
    <property type="entry name" value="Metalloenzyme, LuxS/M16 peptidase-like"/>
    <property type="match status" value="2"/>
</dbReference>
<protein>
    <submittedName>
        <fullName evidence="4">Insulinase family protein</fullName>
    </submittedName>
</protein>
<dbReference type="GO" id="GO:0046872">
    <property type="term" value="F:metal ion binding"/>
    <property type="evidence" value="ECO:0007669"/>
    <property type="project" value="InterPro"/>
</dbReference>
<sequence length="434" mass="47628">MKRFSTLITAVILSISHQALGNTFKTEKWLTNNGVQVVFYQAMEVPMLDISIAFAGGSAHDGNQYGLSALTTHMINQGNSGKNATAIAEALADTGSQFDAETSRDMVTLSLRTLTRKEALPQSITTFNQIINHPDFPDEAFEQEKKQLLMAIEQADESPDEIANIAFFQALYKQHPYAHPVNGTKATMSAINKKQVIEFYKRYYVASNAVLVMVGAIDSPKAHQLAEQLTQDMPKGTPATMVVKAAQLTKAEDIHIPFPSSQTIVRLGQIGIDHQNPNYFPLMVGNYILGGGALTSRLAIEVREKRGLTYGVSSQFTPMPGNGPFIISLSTKNNQATNALKITQDTLRSFIDNGPNAQELEAAKQYLTGSFPLSLASNRAIASLILRMAFYHLPDNYLDNYVAKINAVTIDEIKQAFKQQVNPDKLLLVTVGRS</sequence>
<dbReference type="PANTHER" id="PTHR11851">
    <property type="entry name" value="METALLOPROTEASE"/>
    <property type="match status" value="1"/>
</dbReference>
<dbReference type="InterPro" id="IPR011249">
    <property type="entry name" value="Metalloenz_LuxS/M16"/>
</dbReference>
<feature type="signal peptide" evidence="1">
    <location>
        <begin position="1"/>
        <end position="21"/>
    </location>
</feature>
<feature type="domain" description="Peptidase M16 N-terminal" evidence="2">
    <location>
        <begin position="50"/>
        <end position="184"/>
    </location>
</feature>
<dbReference type="Pfam" id="PF05193">
    <property type="entry name" value="Peptidase_M16_C"/>
    <property type="match status" value="1"/>
</dbReference>
<organism evidence="4 5">
    <name type="scientific">Legionella maioricensis</name>
    <dbReference type="NCBI Taxonomy" id="2896528"/>
    <lineage>
        <taxon>Bacteria</taxon>
        <taxon>Pseudomonadati</taxon>
        <taxon>Pseudomonadota</taxon>
        <taxon>Gammaproteobacteria</taxon>
        <taxon>Legionellales</taxon>
        <taxon>Legionellaceae</taxon>
        <taxon>Legionella</taxon>
    </lineage>
</organism>
<gene>
    <name evidence="4" type="ORF">LOX96_14010</name>
</gene>
<dbReference type="Pfam" id="PF00675">
    <property type="entry name" value="Peptidase_M16"/>
    <property type="match status" value="1"/>
</dbReference>
<keyword evidence="1" id="KW-0732">Signal</keyword>
<evidence type="ECO:0000256" key="1">
    <source>
        <dbReference type="SAM" id="SignalP"/>
    </source>
</evidence>
<evidence type="ECO:0000313" key="4">
    <source>
        <dbReference type="EMBL" id="MCL9685217.1"/>
    </source>
</evidence>
<dbReference type="SUPFAM" id="SSF63411">
    <property type="entry name" value="LuxS/MPP-like metallohydrolase"/>
    <property type="match status" value="2"/>
</dbReference>
<evidence type="ECO:0000259" key="2">
    <source>
        <dbReference type="Pfam" id="PF00675"/>
    </source>
</evidence>
<keyword evidence="5" id="KW-1185">Reference proteome</keyword>
<name>A0A9X2D2U2_9GAMM</name>
<dbReference type="InterPro" id="IPR050361">
    <property type="entry name" value="MPP/UQCRC_Complex"/>
</dbReference>
<dbReference type="EMBL" id="JAJKBJ010000020">
    <property type="protein sequence ID" value="MCL9685217.1"/>
    <property type="molecule type" value="Genomic_DNA"/>
</dbReference>
<feature type="chain" id="PRO_5040758125" evidence="1">
    <location>
        <begin position="22"/>
        <end position="434"/>
    </location>
</feature>
<evidence type="ECO:0000313" key="5">
    <source>
        <dbReference type="Proteomes" id="UP001139721"/>
    </source>
</evidence>
<proteinExistence type="predicted"/>
<comment type="caution">
    <text evidence="4">The sequence shown here is derived from an EMBL/GenBank/DDBJ whole genome shotgun (WGS) entry which is preliminary data.</text>
</comment>
<dbReference type="RefSeq" id="WP_250423138.1">
    <property type="nucleotide sequence ID" value="NZ_JAJKBJ010000020.1"/>
</dbReference>
<accession>A0A9X2D2U2</accession>
<evidence type="ECO:0000259" key="3">
    <source>
        <dbReference type="Pfam" id="PF05193"/>
    </source>
</evidence>
<reference evidence="4" key="1">
    <citation type="submission" date="2021-11" db="EMBL/GenBank/DDBJ databases">
        <title>Legionella maioricencis sp. nov., a new species isolated from hot water samples in Mallorca.</title>
        <authorList>
            <person name="Crespi S."/>
            <person name="Drasar V."/>
            <person name="Salva-Serra F."/>
            <person name="Jaen-Luchoro D."/>
            <person name="Pineiro-Iglesias B."/>
            <person name="Aliaga F."/>
            <person name="Fernandez-Juarez V."/>
            <person name="Coll G."/>
            <person name="Moore E.R.B."/>
            <person name="Bennasar-Figueras A."/>
        </authorList>
    </citation>
    <scope>NUCLEOTIDE SEQUENCE</scope>
    <source>
        <strain evidence="4">HCPI-6</strain>
    </source>
</reference>
<dbReference type="AlphaFoldDB" id="A0A9X2D2U2"/>